<dbReference type="PANTHER" id="PTHR36437">
    <property type="entry name" value="GLYOXALASE/BLEOMYCIN RESISTANCE PROTEIN/DIOXYGENASE"/>
    <property type="match status" value="1"/>
</dbReference>
<evidence type="ECO:0000313" key="3">
    <source>
        <dbReference type="EMBL" id="AHF72750.1"/>
    </source>
</evidence>
<dbReference type="GO" id="GO:0051213">
    <property type="term" value="F:dioxygenase activity"/>
    <property type="evidence" value="ECO:0007669"/>
    <property type="project" value="UniProtKB-KW"/>
</dbReference>
<dbReference type="InterPro" id="IPR004360">
    <property type="entry name" value="Glyas_Fos-R_dOase_dom"/>
</dbReference>
<dbReference type="CDD" id="cd07263">
    <property type="entry name" value="VOC_like"/>
    <property type="match status" value="1"/>
</dbReference>
<proteinExistence type="predicted"/>
<evidence type="ECO:0000256" key="1">
    <source>
        <dbReference type="SAM" id="MobiDB-lite"/>
    </source>
</evidence>
<feature type="region of interest" description="Disordered" evidence="1">
    <location>
        <begin position="134"/>
        <end position="167"/>
    </location>
</feature>
<sequence length="167" mass="18259">MKHMGVKVAQRFVAVDDHDRALTFYRDILGFEVRQDHTFEGLRWVALGSPGQPDADIVLQSLVVYPETSPADQQALAELLAKGLLPGLVFRTEDCDATFEHLRARGATVAQEPTDQPWGVRDCAFRDPAGNALRFAQLRRRRKDTGDGGDSGDPPSSQPSASSGRNG</sequence>
<reference evidence="3" key="1">
    <citation type="submission" date="2013-08" db="EMBL/GenBank/DDBJ databases">
        <title>Discovery and Comparative Genomic Analysis of the Lomaiviticin Biosynthetic Gene Cluster Reveals Unusual Polyketide Initiation and Tailoring Logic.</title>
        <authorList>
            <person name="Waldeman A.J."/>
            <person name="Zha L."/>
            <person name="Nakamura H."/>
            <person name="Janso J.E."/>
            <person name="Haltli B.A."/>
            <person name="Eustaquio A.S."/>
            <person name="Kulowski K."/>
            <person name="He H."/>
            <person name="Bernan V.S."/>
            <person name="Carter G.T."/>
            <person name="Koehn F.E."/>
            <person name="Balskus E.P."/>
        </authorList>
    </citation>
    <scope>NUCLEOTIDE SEQUENCE</scope>
    <source>
        <strain evidence="3">DPJ-0019</strain>
    </source>
</reference>
<organism evidence="3">
    <name type="scientific">Salinispora pacifica</name>
    <dbReference type="NCBI Taxonomy" id="351187"/>
    <lineage>
        <taxon>Bacteria</taxon>
        <taxon>Bacillati</taxon>
        <taxon>Actinomycetota</taxon>
        <taxon>Actinomycetes</taxon>
        <taxon>Micromonosporales</taxon>
        <taxon>Micromonosporaceae</taxon>
        <taxon>Salinispora</taxon>
    </lineage>
</organism>
<protein>
    <submittedName>
        <fullName evidence="3">Glyoxalase/bleomycin resistance protein/dioxygenase</fullName>
    </submittedName>
</protein>
<evidence type="ECO:0000259" key="2">
    <source>
        <dbReference type="PROSITE" id="PS51819"/>
    </source>
</evidence>
<dbReference type="PANTHER" id="PTHR36437:SF2">
    <property type="entry name" value="GLYOXALASE_BLEOMYCIN RESISTANCE PROTEIN_DIOXYGENASE"/>
    <property type="match status" value="1"/>
</dbReference>
<dbReference type="Gene3D" id="3.10.180.10">
    <property type="entry name" value="2,3-Dihydroxybiphenyl 1,2-Dioxygenase, domain 1"/>
    <property type="match status" value="1"/>
</dbReference>
<dbReference type="PROSITE" id="PS51819">
    <property type="entry name" value="VOC"/>
    <property type="match status" value="1"/>
</dbReference>
<dbReference type="InterPro" id="IPR037523">
    <property type="entry name" value="VOC_core"/>
</dbReference>
<dbReference type="AlphaFoldDB" id="W0HGA3"/>
<dbReference type="InterPro" id="IPR029068">
    <property type="entry name" value="Glyas_Bleomycin-R_OHBP_Dase"/>
</dbReference>
<name>W0HGA3_SALPI</name>
<feature type="domain" description="VOC" evidence="2">
    <location>
        <begin position="7"/>
        <end position="138"/>
    </location>
</feature>
<keyword evidence="3" id="KW-0560">Oxidoreductase</keyword>
<accession>W0HGA3</accession>
<dbReference type="Pfam" id="PF00903">
    <property type="entry name" value="Glyoxalase"/>
    <property type="match status" value="1"/>
</dbReference>
<dbReference type="SUPFAM" id="SSF54593">
    <property type="entry name" value="Glyoxalase/Bleomycin resistance protein/Dihydroxybiphenyl dioxygenase"/>
    <property type="match status" value="1"/>
</dbReference>
<keyword evidence="3" id="KW-0223">Dioxygenase</keyword>
<feature type="compositionally biased region" description="Low complexity" evidence="1">
    <location>
        <begin position="152"/>
        <end position="167"/>
    </location>
</feature>
<gene>
    <name evidence="3" type="ORF">lom5</name>
</gene>
<dbReference type="EMBL" id="KF515737">
    <property type="protein sequence ID" value="AHF72750.1"/>
    <property type="molecule type" value="Genomic_DNA"/>
</dbReference>